<evidence type="ECO:0000313" key="2">
    <source>
        <dbReference type="EMBL" id="CAH0057604.1"/>
    </source>
</evidence>
<organism evidence="2 3">
    <name type="scientific">Clonostachys solani</name>
    <dbReference type="NCBI Taxonomy" id="160281"/>
    <lineage>
        <taxon>Eukaryota</taxon>
        <taxon>Fungi</taxon>
        <taxon>Dikarya</taxon>
        <taxon>Ascomycota</taxon>
        <taxon>Pezizomycotina</taxon>
        <taxon>Sordariomycetes</taxon>
        <taxon>Hypocreomycetidae</taxon>
        <taxon>Hypocreales</taxon>
        <taxon>Bionectriaceae</taxon>
        <taxon>Clonostachys</taxon>
    </lineage>
</organism>
<sequence length="186" mass="20693">MNQSEPHHQIFASFTDGTIDPRVLTLPTVSEDLIFDEEQDTSACSSSGLEDIAFDDCDPGSISDYFLECQSTLAESPNLQSHDMLDPSIFMHQEAGMFLNHYSHFSTCNDVLPLSHAGYPSSTAQMPVPIFCDQAPWTTQITSPPGRPLLPKPIGAPSPEMPLQWGEKEGTREPKRRKRKDPKDLM</sequence>
<feature type="region of interest" description="Disordered" evidence="1">
    <location>
        <begin position="141"/>
        <end position="186"/>
    </location>
</feature>
<gene>
    <name evidence="2" type="ORF">CSOL1703_00007389</name>
</gene>
<comment type="caution">
    <text evidence="2">The sequence shown here is derived from an EMBL/GenBank/DDBJ whole genome shotgun (WGS) entry which is preliminary data.</text>
</comment>
<reference evidence="3" key="1">
    <citation type="submission" date="2019-06" db="EMBL/GenBank/DDBJ databases">
        <authorList>
            <person name="Broberg M."/>
        </authorList>
    </citation>
    <scope>NUCLEOTIDE SEQUENCE [LARGE SCALE GENOMIC DNA]</scope>
</reference>
<protein>
    <submittedName>
        <fullName evidence="2">Uncharacterized protein</fullName>
    </submittedName>
</protein>
<keyword evidence="3" id="KW-1185">Reference proteome</keyword>
<accession>A0A9N9ZL57</accession>
<feature type="compositionally biased region" description="Pro residues" evidence="1">
    <location>
        <begin position="145"/>
        <end position="160"/>
    </location>
</feature>
<evidence type="ECO:0000256" key="1">
    <source>
        <dbReference type="SAM" id="MobiDB-lite"/>
    </source>
</evidence>
<proteinExistence type="predicted"/>
<reference evidence="2 3" key="2">
    <citation type="submission" date="2021-10" db="EMBL/GenBank/DDBJ databases">
        <authorList>
            <person name="Piombo E."/>
        </authorList>
    </citation>
    <scope>NUCLEOTIDE SEQUENCE [LARGE SCALE GENOMIC DNA]</scope>
</reference>
<dbReference type="EMBL" id="CABFOC020000074">
    <property type="protein sequence ID" value="CAH0057604.1"/>
    <property type="molecule type" value="Genomic_DNA"/>
</dbReference>
<dbReference type="AlphaFoldDB" id="A0A9N9ZL57"/>
<name>A0A9N9ZL57_9HYPO</name>
<dbReference type="OrthoDB" id="5145965at2759"/>
<dbReference type="Proteomes" id="UP000775872">
    <property type="component" value="Unassembled WGS sequence"/>
</dbReference>
<evidence type="ECO:0000313" key="3">
    <source>
        <dbReference type="Proteomes" id="UP000775872"/>
    </source>
</evidence>